<feature type="transmembrane region" description="Helical" evidence="1">
    <location>
        <begin position="93"/>
        <end position="110"/>
    </location>
</feature>
<feature type="transmembrane region" description="Helical" evidence="1">
    <location>
        <begin position="263"/>
        <end position="294"/>
    </location>
</feature>
<feature type="transmembrane region" description="Helical" evidence="1">
    <location>
        <begin position="122"/>
        <end position="143"/>
    </location>
</feature>
<dbReference type="Proteomes" id="UP000010121">
    <property type="component" value="Unassembled WGS sequence"/>
</dbReference>
<feature type="transmembrane region" description="Helical" evidence="1">
    <location>
        <begin position="416"/>
        <end position="435"/>
    </location>
</feature>
<feature type="transmembrane region" description="Helical" evidence="1">
    <location>
        <begin position="70"/>
        <end position="87"/>
    </location>
</feature>
<accession>C8S4A7</accession>
<dbReference type="AlphaFoldDB" id="C8S4A7"/>
<proteinExistence type="predicted"/>
<feature type="transmembrane region" description="Helical" evidence="1">
    <location>
        <begin position="149"/>
        <end position="170"/>
    </location>
</feature>
<keyword evidence="1" id="KW-0472">Membrane</keyword>
<gene>
    <name evidence="2" type="ORF">Rsw2DRAFT_2885</name>
</gene>
<comment type="caution">
    <text evidence="2">The sequence shown here is derived from an EMBL/GenBank/DDBJ whole genome shotgun (WGS) entry which is preliminary data.</text>
</comment>
<evidence type="ECO:0000313" key="3">
    <source>
        <dbReference type="Proteomes" id="UP000010121"/>
    </source>
</evidence>
<evidence type="ECO:0008006" key="4">
    <source>
        <dbReference type="Google" id="ProtNLM"/>
    </source>
</evidence>
<organism evidence="2 3">
    <name type="scientific">Rhodobacter ferrooxidans</name>
    <dbReference type="NCBI Taxonomy" id="371731"/>
    <lineage>
        <taxon>Bacteria</taxon>
        <taxon>Pseudomonadati</taxon>
        <taxon>Pseudomonadota</taxon>
        <taxon>Alphaproteobacteria</taxon>
        <taxon>Rhodobacterales</taxon>
        <taxon>Rhodobacter group</taxon>
        <taxon>Rhodobacter</taxon>
    </lineage>
</organism>
<sequence length="468" mass="50611">MMSRRWHLAQPVLLALEAAAVVIVDPLVSPLLPHALWRMTGLVASPLQLTPILLVVALAGLALGRVSRRWPAFPLSACIALLLAAQMNGLRSGPFDLFDLALAVVFLVWLATRALDTDRPIFFPPLLVAAGMLVLIAILHLAIQNPVRWFIGTFGIVRAALVAFLMIDLVRDLATLNRALRAFLVLAVASAVVGIVQFMLAYLGIYVFTLISPPETAFKPTPIGYVMRASALCITAQHYSSFLVYALPIGLWRLADRRRWRDLLAVGLILTGILVSWNFGAVIVAMVLTLVFPFLRWPHLSLHFALAIVAVMALAWFTGLWQVLYDLSFGDAGVAKGVSQRHTLFGLGLEKISRNPLVGTGPQGFAAYDGNFWGRPVHNAFGQAATELGVAGAVVLGAAFFWLVGRLASASLTDGARRAPAAILLLMVLAALQLAQSEPNLDHVNTWLVLGLGQALLLIRQRDPDGTS</sequence>
<dbReference type="STRING" id="371731.Rsw2DRAFT_2885"/>
<feature type="transmembrane region" description="Helical" evidence="1">
    <location>
        <begin position="44"/>
        <end position="63"/>
    </location>
</feature>
<evidence type="ECO:0000313" key="2">
    <source>
        <dbReference type="EMBL" id="EEW24166.1"/>
    </source>
</evidence>
<reference evidence="2 3" key="1">
    <citation type="submission" date="2009-08" db="EMBL/GenBank/DDBJ databases">
        <title>The draft genome of Rhodobacter sp. SW2.</title>
        <authorList>
            <consortium name="US DOE Joint Genome Institute (JGI-PGF)"/>
            <person name="Lucas S."/>
            <person name="Copeland A."/>
            <person name="Lapidus A."/>
            <person name="Glavina del Rio T."/>
            <person name="Tice H."/>
            <person name="Bruce D."/>
            <person name="Goodwin L."/>
            <person name="Pitluck S."/>
            <person name="Larimer F."/>
            <person name="Land M.L."/>
            <person name="Hauser L."/>
            <person name="Emerson D."/>
        </authorList>
    </citation>
    <scope>NUCLEOTIDE SEQUENCE [LARGE SCALE GENOMIC DNA]</scope>
    <source>
        <strain evidence="2 3">SW2</strain>
    </source>
</reference>
<feature type="transmembrane region" description="Helical" evidence="1">
    <location>
        <begin position="300"/>
        <end position="321"/>
    </location>
</feature>
<keyword evidence="1" id="KW-1133">Transmembrane helix</keyword>
<feature type="transmembrane region" description="Helical" evidence="1">
    <location>
        <begin position="384"/>
        <end position="404"/>
    </location>
</feature>
<keyword evidence="3" id="KW-1185">Reference proteome</keyword>
<keyword evidence="1" id="KW-0812">Transmembrane</keyword>
<name>C8S4A7_9RHOB</name>
<evidence type="ECO:0000256" key="1">
    <source>
        <dbReference type="SAM" id="Phobius"/>
    </source>
</evidence>
<dbReference type="EMBL" id="ACYY01000024">
    <property type="protein sequence ID" value="EEW24166.1"/>
    <property type="molecule type" value="Genomic_DNA"/>
</dbReference>
<protein>
    <recommendedName>
        <fullName evidence="4">O-antigen polymerase</fullName>
    </recommendedName>
</protein>
<feature type="transmembrane region" description="Helical" evidence="1">
    <location>
        <begin position="182"/>
        <end position="209"/>
    </location>
</feature>